<keyword evidence="4 7" id="KW-0812">Transmembrane</keyword>
<feature type="transmembrane region" description="Helical" evidence="7">
    <location>
        <begin position="185"/>
        <end position="213"/>
    </location>
</feature>
<dbReference type="Proteomes" id="UP000469380">
    <property type="component" value="Unassembled WGS sequence"/>
</dbReference>
<feature type="transmembrane region" description="Helical" evidence="7">
    <location>
        <begin position="103"/>
        <end position="128"/>
    </location>
</feature>
<evidence type="ECO:0000256" key="4">
    <source>
        <dbReference type="ARBA" id="ARBA00022692"/>
    </source>
</evidence>
<keyword evidence="5 7" id="KW-1133">Transmembrane helix</keyword>
<dbReference type="Pfam" id="PF13190">
    <property type="entry name" value="PDGLE"/>
    <property type="match status" value="1"/>
</dbReference>
<keyword evidence="3" id="KW-1003">Cell membrane</keyword>
<dbReference type="GO" id="GO:0000041">
    <property type="term" value="P:transition metal ion transport"/>
    <property type="evidence" value="ECO:0007669"/>
    <property type="project" value="InterPro"/>
</dbReference>
<dbReference type="InterPro" id="IPR002751">
    <property type="entry name" value="CbiM/NikMN"/>
</dbReference>
<proteinExistence type="predicted"/>
<evidence type="ECO:0000256" key="5">
    <source>
        <dbReference type="ARBA" id="ARBA00022989"/>
    </source>
</evidence>
<dbReference type="NCBIfam" id="NF005598">
    <property type="entry name" value="PRK07331.1"/>
    <property type="match status" value="1"/>
</dbReference>
<dbReference type="PANTHER" id="PTHR34229">
    <property type="entry name" value="METAL TRANSPORT PROTEIN HI_1621-RELATED"/>
    <property type="match status" value="1"/>
</dbReference>
<feature type="transmembrane region" description="Helical" evidence="7">
    <location>
        <begin position="40"/>
        <end position="60"/>
    </location>
</feature>
<name>A0A6N9JI12_9ACTN</name>
<accession>A0A6N9JI12</accession>
<reference evidence="9 10" key="1">
    <citation type="journal article" date="2019" name="Nat. Med.">
        <title>A library of human gut bacterial isolates paired with longitudinal multiomics data enables mechanistic microbiome research.</title>
        <authorList>
            <person name="Poyet M."/>
            <person name="Groussin M."/>
            <person name="Gibbons S.M."/>
            <person name="Avila-Pacheco J."/>
            <person name="Jiang X."/>
            <person name="Kearney S.M."/>
            <person name="Perrotta A.R."/>
            <person name="Berdy B."/>
            <person name="Zhao S."/>
            <person name="Lieberman T.D."/>
            <person name="Swanson P.K."/>
            <person name="Smith M."/>
            <person name="Roesemann S."/>
            <person name="Alexander J.E."/>
            <person name="Rich S.A."/>
            <person name="Livny J."/>
            <person name="Vlamakis H."/>
            <person name="Clish C."/>
            <person name="Bullock K."/>
            <person name="Deik A."/>
            <person name="Scott J."/>
            <person name="Pierce K.A."/>
            <person name="Xavier R.J."/>
            <person name="Alm E.J."/>
        </authorList>
    </citation>
    <scope>NUCLEOTIDE SEQUENCE [LARGE SCALE GENOMIC DNA]</scope>
    <source>
        <strain evidence="9 10">BIOML-A20</strain>
    </source>
</reference>
<sequence>MHIPDNYLSPQTDAVMAVAMVPVWVHCIKRVRATLDRKHMAFLGICAAFSFLLMMFNVPLPGGTTGHAVGGALIALLLGPEAAAIAVSVALALQALLFGDGGILSFGANCFNMAFVLPFAAAIVFRALNSRLHDKSWGTSVSAIVSGWVGLCLAALCAAIEFGIQPMLFTNASGAPLYCPFPLSIAIPAMMIPHMLVAGVVEGVATAAIYGFIKKTAPSVIVGPEAVDGQLAGDGAAAKKTSLVPTLILVAVLVVATPLGLLATGDAWGEWDAEGAAVAIQEAGDDSLQASVGLDTPTFADALPTGDYLQAYSEEQGLGFAGQAAMYILSGVIGVAVLTIAFRLISLTVKESGTHGDGRTA</sequence>
<feature type="transmembrane region" description="Helical" evidence="7">
    <location>
        <begin position="72"/>
        <end position="97"/>
    </location>
</feature>
<feature type="transmembrane region" description="Helical" evidence="7">
    <location>
        <begin position="140"/>
        <end position="165"/>
    </location>
</feature>
<evidence type="ECO:0000256" key="6">
    <source>
        <dbReference type="ARBA" id="ARBA00023136"/>
    </source>
</evidence>
<dbReference type="NCBIfam" id="NF008873">
    <property type="entry name" value="PRK11909.1"/>
    <property type="match status" value="1"/>
</dbReference>
<dbReference type="RefSeq" id="WP_161160117.1">
    <property type="nucleotide sequence ID" value="NZ_WWSR01000004.1"/>
</dbReference>
<protein>
    <submittedName>
        <fullName evidence="9">Cobalt transporter CbiM</fullName>
    </submittedName>
</protein>
<keyword evidence="2" id="KW-0813">Transport</keyword>
<feature type="transmembrane region" description="Helical" evidence="7">
    <location>
        <begin position="324"/>
        <end position="345"/>
    </location>
</feature>
<feature type="transmembrane region" description="Helical" evidence="7">
    <location>
        <begin position="243"/>
        <end position="263"/>
    </location>
</feature>
<keyword evidence="6 7" id="KW-0472">Membrane</keyword>
<evidence type="ECO:0000313" key="9">
    <source>
        <dbReference type="EMBL" id="MZJ39061.1"/>
    </source>
</evidence>
<dbReference type="EMBL" id="WWSR01000004">
    <property type="protein sequence ID" value="MZJ39061.1"/>
    <property type="molecule type" value="Genomic_DNA"/>
</dbReference>
<gene>
    <name evidence="9" type="primary">cbiM</name>
    <name evidence="9" type="ORF">GT464_03700</name>
</gene>
<dbReference type="PANTHER" id="PTHR34229:SF1">
    <property type="entry name" value="METAL TRANSPORT PROTEIN HI_1621-RELATED"/>
    <property type="match status" value="1"/>
</dbReference>
<dbReference type="InterPro" id="IPR025937">
    <property type="entry name" value="PDGLE_dom"/>
</dbReference>
<dbReference type="Gene3D" id="1.10.1760.20">
    <property type="match status" value="1"/>
</dbReference>
<evidence type="ECO:0000256" key="1">
    <source>
        <dbReference type="ARBA" id="ARBA00004651"/>
    </source>
</evidence>
<dbReference type="AlphaFoldDB" id="A0A6N9JI12"/>
<evidence type="ECO:0000256" key="7">
    <source>
        <dbReference type="SAM" id="Phobius"/>
    </source>
</evidence>
<evidence type="ECO:0000256" key="2">
    <source>
        <dbReference type="ARBA" id="ARBA00022448"/>
    </source>
</evidence>
<feature type="domain" description="PDGLE" evidence="8">
    <location>
        <begin position="247"/>
        <end position="350"/>
    </location>
</feature>
<dbReference type="GO" id="GO:0005886">
    <property type="term" value="C:plasma membrane"/>
    <property type="evidence" value="ECO:0007669"/>
    <property type="project" value="UniProtKB-SubCell"/>
</dbReference>
<comment type="subcellular location">
    <subcellularLocation>
        <location evidence="1">Cell membrane</location>
        <topology evidence="1">Multi-pass membrane protein</topology>
    </subcellularLocation>
</comment>
<dbReference type="Pfam" id="PF01891">
    <property type="entry name" value="CbiM"/>
    <property type="match status" value="1"/>
</dbReference>
<organism evidence="9 10">
    <name type="scientific">Collinsella aerofaciens</name>
    <dbReference type="NCBI Taxonomy" id="74426"/>
    <lineage>
        <taxon>Bacteria</taxon>
        <taxon>Bacillati</taxon>
        <taxon>Actinomycetota</taxon>
        <taxon>Coriobacteriia</taxon>
        <taxon>Coriobacteriales</taxon>
        <taxon>Coriobacteriaceae</taxon>
        <taxon>Collinsella</taxon>
    </lineage>
</organism>
<evidence type="ECO:0000256" key="3">
    <source>
        <dbReference type="ARBA" id="ARBA00022475"/>
    </source>
</evidence>
<evidence type="ECO:0000259" key="8">
    <source>
        <dbReference type="Pfam" id="PF13190"/>
    </source>
</evidence>
<comment type="caution">
    <text evidence="9">The sequence shown here is derived from an EMBL/GenBank/DDBJ whole genome shotgun (WGS) entry which is preliminary data.</text>
</comment>
<evidence type="ECO:0000313" key="10">
    <source>
        <dbReference type="Proteomes" id="UP000469380"/>
    </source>
</evidence>